<dbReference type="Gene3D" id="3.40.50.1010">
    <property type="entry name" value="5'-nuclease"/>
    <property type="match status" value="1"/>
</dbReference>
<keyword evidence="2" id="KW-1185">Reference proteome</keyword>
<dbReference type="InterPro" id="IPR029060">
    <property type="entry name" value="PIN-like_dom_sf"/>
</dbReference>
<proteinExistence type="predicted"/>
<accession>A0A451GBX0</accession>
<sequence length="200" mass="22669">MNSMPNMGRLMTMTSYNSSSPIVLLDTTVLCGAIRGEGINRQILTMAAQTIDYRVVISRVCLMEFLRNATHDGIGGAIYPIEIVEGFLNHFVYPILENSPAVNSRVGRHHWEIVRRNEMKIGKALAEISELSTEKAVLLAEENGLQKPLRQYDEQDVHVWVTAIQENCSYIVTNNTRRFPETIGKIKRIKPGEFYNMVID</sequence>
<gene>
    <name evidence="1" type="ORF">D4N35_006160</name>
</gene>
<name>A0A451GBX0_9BACI</name>
<dbReference type="OrthoDB" id="2878104at2"/>
<dbReference type="EMBL" id="QYTU02000009">
    <property type="protein sequence ID" value="RWR12600.1"/>
    <property type="molecule type" value="Genomic_DNA"/>
</dbReference>
<evidence type="ECO:0000313" key="2">
    <source>
        <dbReference type="Proteomes" id="UP000273811"/>
    </source>
</evidence>
<dbReference type="Proteomes" id="UP000273811">
    <property type="component" value="Unassembled WGS sequence"/>
</dbReference>
<reference evidence="1" key="1">
    <citation type="submission" date="2018-12" db="EMBL/GenBank/DDBJ databases">
        <authorList>
            <person name="Sun L."/>
            <person name="Chen Z."/>
        </authorList>
    </citation>
    <scope>NUCLEOTIDE SEQUENCE [LARGE SCALE GENOMIC DNA]</scope>
    <source>
        <strain evidence="1">DSM 16012</strain>
    </source>
</reference>
<comment type="caution">
    <text evidence="1">The sequence shown here is derived from an EMBL/GenBank/DDBJ whole genome shotgun (WGS) entry which is preliminary data.</text>
</comment>
<protein>
    <submittedName>
        <fullName evidence="1">PIN domain-containing protein</fullName>
    </submittedName>
</protein>
<evidence type="ECO:0000313" key="1">
    <source>
        <dbReference type="EMBL" id="RWR12600.1"/>
    </source>
</evidence>
<dbReference type="SUPFAM" id="SSF88723">
    <property type="entry name" value="PIN domain-like"/>
    <property type="match status" value="1"/>
</dbReference>
<organism evidence="1 2">
    <name type="scientific">Siminovitchia fortis</name>
    <dbReference type="NCBI Taxonomy" id="254758"/>
    <lineage>
        <taxon>Bacteria</taxon>
        <taxon>Bacillati</taxon>
        <taxon>Bacillota</taxon>
        <taxon>Bacilli</taxon>
        <taxon>Bacillales</taxon>
        <taxon>Bacillaceae</taxon>
        <taxon>Siminovitchia</taxon>
    </lineage>
</organism>
<dbReference type="AlphaFoldDB" id="A0A451GBX0"/>